<dbReference type="GO" id="GO:0006606">
    <property type="term" value="P:protein import into nucleus"/>
    <property type="evidence" value="ECO:0007669"/>
    <property type="project" value="TreeGrafter"/>
</dbReference>
<name>A0A2P6TUE7_CHLSO</name>
<dbReference type="Pfam" id="PF03810">
    <property type="entry name" value="IBN_N"/>
    <property type="match status" value="1"/>
</dbReference>
<keyword evidence="5" id="KW-0539">Nucleus</keyword>
<dbReference type="InterPro" id="IPR011989">
    <property type="entry name" value="ARM-like"/>
</dbReference>
<evidence type="ECO:0000256" key="1">
    <source>
        <dbReference type="ARBA" id="ARBA00004123"/>
    </source>
</evidence>
<feature type="compositionally biased region" description="Acidic residues" evidence="6">
    <location>
        <begin position="914"/>
        <end position="935"/>
    </location>
</feature>
<dbReference type="GO" id="GO:0031267">
    <property type="term" value="F:small GTPase binding"/>
    <property type="evidence" value="ECO:0007669"/>
    <property type="project" value="InterPro"/>
</dbReference>
<accession>A0A2P6TUE7</accession>
<dbReference type="Proteomes" id="UP000239899">
    <property type="component" value="Unassembled WGS sequence"/>
</dbReference>
<protein>
    <submittedName>
        <fullName evidence="8">Importin-9 isoform X1</fullName>
    </submittedName>
</protein>
<keyword evidence="4" id="KW-0653">Protein transport</keyword>
<feature type="region of interest" description="Disordered" evidence="6">
    <location>
        <begin position="912"/>
        <end position="942"/>
    </location>
</feature>
<dbReference type="PANTHER" id="PTHR10997:SF9">
    <property type="entry name" value="IMPORTIN-9"/>
    <property type="match status" value="1"/>
</dbReference>
<proteinExistence type="inferred from homology"/>
<dbReference type="InterPro" id="IPR016024">
    <property type="entry name" value="ARM-type_fold"/>
</dbReference>
<dbReference type="PROSITE" id="PS50166">
    <property type="entry name" value="IMPORTIN_B_NT"/>
    <property type="match status" value="1"/>
</dbReference>
<evidence type="ECO:0000256" key="4">
    <source>
        <dbReference type="ARBA" id="ARBA00022927"/>
    </source>
</evidence>
<feature type="domain" description="Importin N-terminal" evidence="7">
    <location>
        <begin position="32"/>
        <end position="110"/>
    </location>
</feature>
<keyword evidence="9" id="KW-1185">Reference proteome</keyword>
<keyword evidence="3" id="KW-0813">Transport</keyword>
<gene>
    <name evidence="8" type="ORF">C2E21_3435</name>
</gene>
<dbReference type="PANTHER" id="PTHR10997">
    <property type="entry name" value="IMPORTIN-7, 8, 11"/>
    <property type="match status" value="1"/>
</dbReference>
<dbReference type="Pfam" id="PF25758">
    <property type="entry name" value="TPR_IPO11"/>
    <property type="match status" value="1"/>
</dbReference>
<evidence type="ECO:0000256" key="2">
    <source>
        <dbReference type="ARBA" id="ARBA00007991"/>
    </source>
</evidence>
<evidence type="ECO:0000256" key="6">
    <source>
        <dbReference type="SAM" id="MobiDB-lite"/>
    </source>
</evidence>
<dbReference type="InterPro" id="IPR056840">
    <property type="entry name" value="HEAT_IPO9_central"/>
</dbReference>
<dbReference type="Pfam" id="PF25018">
    <property type="entry name" value="HEAT_IPO9_c"/>
    <property type="match status" value="1"/>
</dbReference>
<dbReference type="SMART" id="SM00913">
    <property type="entry name" value="IBN_N"/>
    <property type="match status" value="1"/>
</dbReference>
<comment type="caution">
    <text evidence="8">The sequence shown here is derived from an EMBL/GenBank/DDBJ whole genome shotgun (WGS) entry which is preliminary data.</text>
</comment>
<evidence type="ECO:0000259" key="7">
    <source>
        <dbReference type="PROSITE" id="PS50166"/>
    </source>
</evidence>
<evidence type="ECO:0000256" key="5">
    <source>
        <dbReference type="ARBA" id="ARBA00023242"/>
    </source>
</evidence>
<dbReference type="InterPro" id="IPR001494">
    <property type="entry name" value="Importin-beta_N"/>
</dbReference>
<dbReference type="GO" id="GO:0005635">
    <property type="term" value="C:nuclear envelope"/>
    <property type="evidence" value="ECO:0007669"/>
    <property type="project" value="TreeGrafter"/>
</dbReference>
<sequence length="1033" mass="109540">MAAARASPESVQHLLALLDASLSPDAARRQAAEAALDQAAAAPGFGLALVAVLLAAGGELPLGLRQLAATVLKKLVREHWTEESPHYKGPTVAAEEKDAIKEQLPAGLGDESSKVRTAVAMAVAGIAKWDCPQAWPGLIPGLVQAITAKKNVHLVNGSVRCLAMFVDEQGDEQIMAIAPALLPELLGILRSDEYGPALQRKALSILHTILEVLQELSSGATLAAVKQLFTSALPGWLAEFARLLSKPLRAEEPESWGARMECLQCMLLMITGFSKLAGPHIGPALAAAWQMYCSSLPLYYELAIDSDEGEVDTGDAESDAVDFGSLISQLLEVVLALVGNQRWQGMLQAQLQPLLHLALGYMQMTAAQVERWGGDPNQYVADEEDDFSTVRAAGEMLLDELFEAFEGEVAAPLAAAVAARLQEATAARAAGREDWWKLREAVLYGVGTVSDHLLSLAGSGGRGLPLDVPGLMASILRVDLVPSAPPFLIGRALWVASRLAPAIPAQHRAAYMQAAVAGLAPGSPPAVQIGACRALAQLCEKARPEELVAAAPQMFAGLCQLLQSSTDEILHLVLETLTAALKAAPEAAVQWEPHISEPALNAWVNNVADPLLSYDAKELLEALAAIPACLPSLQARMLPTLCGIVSQPAQHSPILVDGAVELITLALAPSGAEAARQIHEAATPAMLQLLLHHDDGEVLRSATAYLRTLLQVAGAAALTWPAPGVPDLLAASLQAVQRLLQPGLEDRACSLVGQLIMELLRHAGPQMAPLLPGLLQALVVKLTVADDPAMVQSLLCVLAQLLHSEQQQLLDCLAGMQLGDGRSALEAAMQKWCERQIEIRTPYDIRLTTTALAGLLTAAHPALDAIQVKGMRLDTEGGIRTRAKARTTAEQWSVVPLRVKLVQLLTDAFIEATTQEEEEGEWEDGSGSDEDEDAGSDAPPSQGVKVAVKRFLGGFDEAGFLTEDTAADQALSGVDPREAARRATDPINSIDIPAAVREVFQRVAAAQPALMQAGSEQLTPTQLEALKRIFGQS</sequence>
<comment type="similarity">
    <text evidence="2">Belongs to the importin beta family.</text>
</comment>
<dbReference type="STRING" id="3076.A0A2P6TUE7"/>
<dbReference type="OrthoDB" id="431626at2759"/>
<organism evidence="8 9">
    <name type="scientific">Chlorella sorokiniana</name>
    <name type="common">Freshwater green alga</name>
    <dbReference type="NCBI Taxonomy" id="3076"/>
    <lineage>
        <taxon>Eukaryota</taxon>
        <taxon>Viridiplantae</taxon>
        <taxon>Chlorophyta</taxon>
        <taxon>core chlorophytes</taxon>
        <taxon>Trebouxiophyceae</taxon>
        <taxon>Chlorellales</taxon>
        <taxon>Chlorellaceae</taxon>
        <taxon>Chlorella clade</taxon>
        <taxon>Chlorella</taxon>
    </lineage>
</organism>
<dbReference type="InterPro" id="IPR058669">
    <property type="entry name" value="TPR_IPO7/11-like"/>
</dbReference>
<dbReference type="SUPFAM" id="SSF48371">
    <property type="entry name" value="ARM repeat"/>
    <property type="match status" value="1"/>
</dbReference>
<evidence type="ECO:0000256" key="3">
    <source>
        <dbReference type="ARBA" id="ARBA00022448"/>
    </source>
</evidence>
<dbReference type="GO" id="GO:0005829">
    <property type="term" value="C:cytosol"/>
    <property type="evidence" value="ECO:0007669"/>
    <property type="project" value="TreeGrafter"/>
</dbReference>
<dbReference type="AlphaFoldDB" id="A0A2P6TUE7"/>
<evidence type="ECO:0000313" key="8">
    <source>
        <dbReference type="EMBL" id="PRW57646.1"/>
    </source>
</evidence>
<evidence type="ECO:0000313" key="9">
    <source>
        <dbReference type="Proteomes" id="UP000239899"/>
    </source>
</evidence>
<dbReference type="Gene3D" id="1.25.10.10">
    <property type="entry name" value="Leucine-rich Repeat Variant"/>
    <property type="match status" value="1"/>
</dbReference>
<comment type="subcellular location">
    <subcellularLocation>
        <location evidence="1">Nucleus</location>
    </subcellularLocation>
</comment>
<reference evidence="8 9" key="1">
    <citation type="journal article" date="2018" name="Plant J.">
        <title>Genome sequences of Chlorella sorokiniana UTEX 1602 and Micractinium conductrix SAG 241.80: implications to maltose excretion by a green alga.</title>
        <authorList>
            <person name="Arriola M.B."/>
            <person name="Velmurugan N."/>
            <person name="Zhang Y."/>
            <person name="Plunkett M.H."/>
            <person name="Hondzo H."/>
            <person name="Barney B.M."/>
        </authorList>
    </citation>
    <scope>NUCLEOTIDE SEQUENCE [LARGE SCALE GENOMIC DNA]</scope>
    <source>
        <strain evidence="9">UTEX 1602</strain>
    </source>
</reference>
<dbReference type="EMBL" id="LHPG02000006">
    <property type="protein sequence ID" value="PRW57646.1"/>
    <property type="molecule type" value="Genomic_DNA"/>
</dbReference>